<feature type="signal peptide" evidence="4">
    <location>
        <begin position="1"/>
        <end position="20"/>
    </location>
</feature>
<evidence type="ECO:0000256" key="3">
    <source>
        <dbReference type="SAM" id="Phobius"/>
    </source>
</evidence>
<dbReference type="InterPro" id="IPR001611">
    <property type="entry name" value="Leu-rich_rpt"/>
</dbReference>
<keyword evidence="3" id="KW-0812">Transmembrane</keyword>
<dbReference type="SMART" id="SM00369">
    <property type="entry name" value="LRR_TYP"/>
    <property type="match status" value="8"/>
</dbReference>
<dbReference type="Pfam" id="PF13855">
    <property type="entry name" value="LRR_8"/>
    <property type="match status" value="3"/>
</dbReference>
<feature type="chain" id="PRO_5021287953" description="Leucine rich immune protein (TM)" evidence="4">
    <location>
        <begin position="21"/>
        <end position="717"/>
    </location>
</feature>
<dbReference type="VEuPathDB" id="VectorBase:AFUN2_005578"/>
<name>A0A182RJE3_ANOFN</name>
<proteinExistence type="predicted"/>
<sequence>MKAKCVVCLVLLWLMASALAYEKIHYYCEEKDHYSSEAIFSSVIISGGTIPEFSCDSYYQHITQATFNMSYMEELPKQLFDTFTSIQIANLTRSGIKHVSRYSLERASSLQTLDLSRNALYELTAYCFSGAVNLIEILLPYNNISAIDNTAFNSLDNLAVLELTDNKLHSLDSKVFGSLASLQTIYLDFNELQVIERGLFSSNVMLQTIVLRNNRISVVEEGALATHSPSLLSILSLSNNNLTKLNLKGVNVRKLNLANNRLEEIYLSQWMESVFAQHNNISSIFMDNSSSMSLKTLNLENNSITSLESIQHLDSLVNLYLSNNRIGPLNLTSLTKFTKLEHLGLERTFISNLQHGTFAQQQSLKWLDLSDNNLDHFDFDILTSSTTLQTIYLDGNRLKSLNFEHLKKTFPSLVEIGFSDNNWNCSYLTQLVRYCNEHSIAVFKYKSSVLNQTNVKGIYCYDDKNPLANWNTTMQQMQKLHPHLHNSSEDSALQTLLQSVLEDVRRFSDRHEEVTNQTTKLDGAVFDLTKNQFNLQKDLNSLRQSLYDIQLSLLSNRTNGSAGVNNDELRRMIETANNLTLDKQELSAKTLEFKIYEQTFKVEKALELAKENTDKIALLAKRDWISNSGSGSGGVGLLAQDRQQQQQLVQQSNAHGSGGSGDHGLILALVIMVVIMCLMMGVIVFGFFKFNRRSFNIERHRYTNRDSNLVTIINDDM</sequence>
<dbReference type="AlphaFoldDB" id="A0A182RJE3"/>
<dbReference type="InterPro" id="IPR032675">
    <property type="entry name" value="LRR_dom_sf"/>
</dbReference>
<protein>
    <recommendedName>
        <fullName evidence="6">Leucine rich immune protein (TM)</fullName>
    </recommendedName>
</protein>
<dbReference type="EnsemblMetazoa" id="AFUN006360-RA">
    <property type="protein sequence ID" value="AFUN006360-PA"/>
    <property type="gene ID" value="AFUN006360"/>
</dbReference>
<dbReference type="SUPFAM" id="SSF52047">
    <property type="entry name" value="RNI-like"/>
    <property type="match status" value="1"/>
</dbReference>
<keyword evidence="4" id="KW-0732">Signal</keyword>
<accession>A0A182RJE3</accession>
<evidence type="ECO:0000313" key="5">
    <source>
        <dbReference type="EnsemblMetazoa" id="AFUN006360-PA"/>
    </source>
</evidence>
<dbReference type="STRING" id="62324.A0A182RJE3"/>
<feature type="transmembrane region" description="Helical" evidence="3">
    <location>
        <begin position="665"/>
        <end position="688"/>
    </location>
</feature>
<evidence type="ECO:0000256" key="1">
    <source>
        <dbReference type="ARBA" id="ARBA00022614"/>
    </source>
</evidence>
<dbReference type="PANTHER" id="PTHR24366">
    <property type="entry name" value="IG(IMMUNOGLOBULIN) AND LRR(LEUCINE RICH REPEAT) DOMAINS"/>
    <property type="match status" value="1"/>
</dbReference>
<dbReference type="PANTHER" id="PTHR24366:SF96">
    <property type="entry name" value="LEUCINE RICH REPEAT CONTAINING 53"/>
    <property type="match status" value="1"/>
</dbReference>
<keyword evidence="1" id="KW-0433">Leucine-rich repeat</keyword>
<organism evidence="5">
    <name type="scientific">Anopheles funestus</name>
    <name type="common">African malaria mosquito</name>
    <dbReference type="NCBI Taxonomy" id="62324"/>
    <lineage>
        <taxon>Eukaryota</taxon>
        <taxon>Metazoa</taxon>
        <taxon>Ecdysozoa</taxon>
        <taxon>Arthropoda</taxon>
        <taxon>Hexapoda</taxon>
        <taxon>Insecta</taxon>
        <taxon>Pterygota</taxon>
        <taxon>Neoptera</taxon>
        <taxon>Endopterygota</taxon>
        <taxon>Diptera</taxon>
        <taxon>Nematocera</taxon>
        <taxon>Culicoidea</taxon>
        <taxon>Culicidae</taxon>
        <taxon>Anophelinae</taxon>
        <taxon>Anopheles</taxon>
    </lineage>
</organism>
<dbReference type="Gene3D" id="3.80.10.10">
    <property type="entry name" value="Ribonuclease Inhibitor"/>
    <property type="match status" value="2"/>
</dbReference>
<dbReference type="InterPro" id="IPR003591">
    <property type="entry name" value="Leu-rich_rpt_typical-subtyp"/>
</dbReference>
<reference evidence="5" key="1">
    <citation type="submission" date="2020-05" db="UniProtKB">
        <authorList>
            <consortium name="EnsemblMetazoa"/>
        </authorList>
    </citation>
    <scope>IDENTIFICATION</scope>
    <source>
        <strain evidence="5">FUMOZ</strain>
    </source>
</reference>
<dbReference type="PROSITE" id="PS51450">
    <property type="entry name" value="LRR"/>
    <property type="match status" value="3"/>
</dbReference>
<keyword evidence="3" id="KW-1133">Transmembrane helix</keyword>
<keyword evidence="2" id="KW-0677">Repeat</keyword>
<evidence type="ECO:0000256" key="2">
    <source>
        <dbReference type="ARBA" id="ARBA00022737"/>
    </source>
</evidence>
<dbReference type="SMART" id="SM00365">
    <property type="entry name" value="LRR_SD22"/>
    <property type="match status" value="4"/>
</dbReference>
<dbReference type="VEuPathDB" id="VectorBase:AFUN006360"/>
<evidence type="ECO:0008006" key="6">
    <source>
        <dbReference type="Google" id="ProtNLM"/>
    </source>
</evidence>
<keyword evidence="3" id="KW-0472">Membrane</keyword>
<evidence type="ECO:0000256" key="4">
    <source>
        <dbReference type="SAM" id="SignalP"/>
    </source>
</evidence>